<comment type="subcellular location">
    <subcellularLocation>
        <location evidence="2">Cytoplasm</location>
        <location evidence="2">P-body</location>
    </subcellularLocation>
    <subcellularLocation>
        <location evidence="1">Nucleus</location>
    </subcellularLocation>
</comment>
<evidence type="ECO:0000313" key="10">
    <source>
        <dbReference type="Proteomes" id="UP000242875"/>
    </source>
</evidence>
<dbReference type="GO" id="GO:0000932">
    <property type="term" value="C:P-body"/>
    <property type="evidence" value="ECO:0007669"/>
    <property type="project" value="UniProtKB-SubCell"/>
</dbReference>
<evidence type="ECO:0000313" key="9">
    <source>
        <dbReference type="EMBL" id="OZJ04385.1"/>
    </source>
</evidence>
<name>A0A261Y192_9FUNG</name>
<organism evidence="9 10">
    <name type="scientific">Bifiguratus adelaidae</name>
    <dbReference type="NCBI Taxonomy" id="1938954"/>
    <lineage>
        <taxon>Eukaryota</taxon>
        <taxon>Fungi</taxon>
        <taxon>Fungi incertae sedis</taxon>
        <taxon>Mucoromycota</taxon>
        <taxon>Mucoromycotina</taxon>
        <taxon>Endogonomycetes</taxon>
        <taxon>Endogonales</taxon>
        <taxon>Endogonales incertae sedis</taxon>
        <taxon>Bifiguratus</taxon>
    </lineage>
</organism>
<protein>
    <recommendedName>
        <fullName evidence="8">mRNA decay factor PAT1 domain-containing protein</fullName>
    </recommendedName>
</protein>
<dbReference type="GO" id="GO:0033962">
    <property type="term" value="P:P-body assembly"/>
    <property type="evidence" value="ECO:0007669"/>
    <property type="project" value="TreeGrafter"/>
</dbReference>
<dbReference type="PANTHER" id="PTHR21551">
    <property type="entry name" value="TOPOISOMERASE II-ASSOCIATED PROTEIN PAT1"/>
    <property type="match status" value="1"/>
</dbReference>
<dbReference type="GO" id="GO:0000290">
    <property type="term" value="P:deadenylation-dependent decapping of nuclear-transcribed mRNA"/>
    <property type="evidence" value="ECO:0007669"/>
    <property type="project" value="InterPro"/>
</dbReference>
<dbReference type="AlphaFoldDB" id="A0A261Y192"/>
<sequence length="810" mass="89636">MSFFGFDTKLPPLTREELAKLGKGSAGSGEDIEIYDYGGELDEEAPLELDETGDDLNDDTFGDIGAVGKDFDFAGSTRTFDEKISESEAFTVFPEARPKTKEEWLQQGSAQSGSTATSAFRNPWAVNSGPSSTTGPAKMGGLPVDTFVGAFNEPAPAVQSPSSIWGNFSAGRQDSHIMHQQPGFPGDFGSQPRPEFGRQGHYPQQALTLAEVEAAMQRGHAPDNVGPPPMPRQQFGAPSYNEPPKMMTVEELEASMRGMQTGPQPSAPFQQMPPIQAPPGIQGVPNGAFLFPPRDVPHMDERALQRERAVEDKIRAMASTFFESKYNGLMSRHDKDLVHRIQLQQLVSDDPYSDDFYYQVYSTLRQRSGAAPVPRPQRTGMLGAMTGERMTEPPPKNARGKREENTTWRMQQQVQRIVNDARRRPKQTQVSLEGALGKITLHSVRNPRQVLQVSKASENGGKDKSKRDSTKGSPADSPLPDNAETKVSKPAPQATSYGTIHQRRQLLRRVEDTYTEVLHLEQLRRLSPPAEPRPEHEEQHQDAVKRWNEDYGGHLQKLWELLKVTDPIGVTYPHPFIAFLSVPKAKKLVARIVRHLTPEQTLTMLTMLVANFDSLDVCQPGLYDISAPAGINKDVQYQIDYFVNHVIPFALGFISDAPFKIVLGLMAIFLDRNNIPKITKTKAGLAFLTIFLSRAEILKEQHVDDMELSQWTGIYNNLFSTLQNHFLGIFPPVSAANDTYVWQFLAAMAVGASMEQQHILVTEVREKVLQNVAAAANPRVPADEAALGIANTNLFLHALGLDASQVTVPS</sequence>
<evidence type="ECO:0000256" key="7">
    <source>
        <dbReference type="SAM" id="MobiDB-lite"/>
    </source>
</evidence>
<evidence type="ECO:0000256" key="6">
    <source>
        <dbReference type="ARBA" id="ARBA00023242"/>
    </source>
</evidence>
<evidence type="ECO:0000256" key="5">
    <source>
        <dbReference type="ARBA" id="ARBA00022884"/>
    </source>
</evidence>
<dbReference type="Pfam" id="PF09770">
    <property type="entry name" value="PAT1"/>
    <property type="match status" value="2"/>
</dbReference>
<evidence type="ECO:0000256" key="1">
    <source>
        <dbReference type="ARBA" id="ARBA00004123"/>
    </source>
</evidence>
<dbReference type="InterPro" id="IPR039900">
    <property type="entry name" value="Pat1-like"/>
</dbReference>
<keyword evidence="5" id="KW-0694">RNA-binding</keyword>
<feature type="region of interest" description="Disordered" evidence="7">
    <location>
        <begin position="368"/>
        <end position="409"/>
    </location>
</feature>
<keyword evidence="6" id="KW-0539">Nucleus</keyword>
<feature type="region of interest" description="Disordered" evidence="7">
    <location>
        <begin position="443"/>
        <end position="500"/>
    </location>
</feature>
<comment type="caution">
    <text evidence="9">The sequence shown here is derived from an EMBL/GenBank/DDBJ whole genome shotgun (WGS) entry which is preliminary data.</text>
</comment>
<dbReference type="InterPro" id="IPR019167">
    <property type="entry name" value="PAT1_dom"/>
</dbReference>
<proteinExistence type="inferred from homology"/>
<keyword evidence="10" id="KW-1185">Reference proteome</keyword>
<evidence type="ECO:0000256" key="2">
    <source>
        <dbReference type="ARBA" id="ARBA00004201"/>
    </source>
</evidence>
<evidence type="ECO:0000259" key="8">
    <source>
        <dbReference type="Pfam" id="PF09770"/>
    </source>
</evidence>
<dbReference type="PANTHER" id="PTHR21551:SF0">
    <property type="entry name" value="PROTEIN ASSOCIATED WITH TOPO II RELATED-1, ISOFORM A"/>
    <property type="match status" value="1"/>
</dbReference>
<dbReference type="OrthoDB" id="74835at2759"/>
<feature type="domain" description="mRNA decay factor PAT1" evidence="8">
    <location>
        <begin position="321"/>
        <end position="803"/>
    </location>
</feature>
<accession>A0A261Y192</accession>
<dbReference type="GO" id="GO:0005634">
    <property type="term" value="C:nucleus"/>
    <property type="evidence" value="ECO:0007669"/>
    <property type="project" value="UniProtKB-SubCell"/>
</dbReference>
<feature type="domain" description="mRNA decay factor PAT1" evidence="8">
    <location>
        <begin position="1"/>
        <end position="231"/>
    </location>
</feature>
<feature type="compositionally biased region" description="Basic and acidic residues" evidence="7">
    <location>
        <begin position="460"/>
        <end position="470"/>
    </location>
</feature>
<dbReference type="Proteomes" id="UP000242875">
    <property type="component" value="Unassembled WGS sequence"/>
</dbReference>
<evidence type="ECO:0000256" key="3">
    <source>
        <dbReference type="ARBA" id="ARBA00009138"/>
    </source>
</evidence>
<reference evidence="9 10" key="1">
    <citation type="journal article" date="2017" name="Mycologia">
        <title>Bifiguratus adelaidae, gen. et sp. nov., a new member of Mucoromycotina in endophytic and soil-dwelling habitats.</title>
        <authorList>
            <person name="Torres-Cruz T.J."/>
            <person name="Billingsley Tobias T.L."/>
            <person name="Almatruk M."/>
            <person name="Hesse C."/>
            <person name="Kuske C.R."/>
            <person name="Desiro A."/>
            <person name="Benucci G.M."/>
            <person name="Bonito G."/>
            <person name="Stajich J.E."/>
            <person name="Dunlap C."/>
            <person name="Arnold A.E."/>
            <person name="Porras-Alfaro A."/>
        </authorList>
    </citation>
    <scope>NUCLEOTIDE SEQUENCE [LARGE SCALE GENOMIC DNA]</scope>
    <source>
        <strain evidence="9 10">AZ0501</strain>
    </source>
</reference>
<dbReference type="EMBL" id="MVBO01000042">
    <property type="protein sequence ID" value="OZJ04385.1"/>
    <property type="molecule type" value="Genomic_DNA"/>
</dbReference>
<evidence type="ECO:0000256" key="4">
    <source>
        <dbReference type="ARBA" id="ARBA00022490"/>
    </source>
</evidence>
<gene>
    <name evidence="9" type="ORF">BZG36_02406</name>
</gene>
<comment type="similarity">
    <text evidence="3">Belongs to the PAT1 family.</text>
</comment>
<keyword evidence="4" id="KW-0963">Cytoplasm</keyword>
<dbReference type="GO" id="GO:0003723">
    <property type="term" value="F:RNA binding"/>
    <property type="evidence" value="ECO:0007669"/>
    <property type="project" value="UniProtKB-KW"/>
</dbReference>